<evidence type="ECO:0000256" key="1">
    <source>
        <dbReference type="SAM" id="MobiDB-lite"/>
    </source>
</evidence>
<reference evidence="2 3" key="1">
    <citation type="journal article" date="2017" name="MBio">
        <title>Type VI secretion-mediated competition in the bee gut microbiome.</title>
        <authorList>
            <person name="Steele M.I."/>
            <person name="Kwong W.K."/>
            <person name="Powell J.E."/>
            <person name="Whiteley M."/>
            <person name="Moran N.A."/>
        </authorList>
    </citation>
    <scope>NUCLEOTIDE SEQUENCE [LARGE SCALE GENOMIC DNA]</scope>
    <source>
        <strain evidence="2 3">PEB0171</strain>
    </source>
</reference>
<dbReference type="EMBL" id="MEIV01000070">
    <property type="protein sequence ID" value="PIT61125.1"/>
    <property type="molecule type" value="Genomic_DNA"/>
</dbReference>
<evidence type="ECO:0000313" key="2">
    <source>
        <dbReference type="EMBL" id="PIT61125.1"/>
    </source>
</evidence>
<accession>A0A2N9Y283</accession>
<dbReference type="InterPro" id="IPR036869">
    <property type="entry name" value="J_dom_sf"/>
</dbReference>
<dbReference type="RefSeq" id="WP_157784867.1">
    <property type="nucleotide sequence ID" value="NZ_MEIV01000070.1"/>
</dbReference>
<dbReference type="Proteomes" id="UP000231094">
    <property type="component" value="Unassembled WGS sequence"/>
</dbReference>
<organism evidence="2 3">
    <name type="scientific">Snodgrassella alvi</name>
    <dbReference type="NCBI Taxonomy" id="1196083"/>
    <lineage>
        <taxon>Bacteria</taxon>
        <taxon>Pseudomonadati</taxon>
        <taxon>Pseudomonadota</taxon>
        <taxon>Betaproteobacteria</taxon>
        <taxon>Neisseriales</taxon>
        <taxon>Neisseriaceae</taxon>
        <taxon>Snodgrassella</taxon>
    </lineage>
</organism>
<protein>
    <recommendedName>
        <fullName evidence="4">J domain-containing protein</fullName>
    </recommendedName>
</protein>
<evidence type="ECO:0000313" key="3">
    <source>
        <dbReference type="Proteomes" id="UP000231094"/>
    </source>
</evidence>
<name>A0A2N9Y283_9NEIS</name>
<feature type="compositionally biased region" description="Basic and acidic residues" evidence="1">
    <location>
        <begin position="73"/>
        <end position="86"/>
    </location>
</feature>
<comment type="caution">
    <text evidence="2">The sequence shown here is derived from an EMBL/GenBank/DDBJ whole genome shotgun (WGS) entry which is preliminary data.</text>
</comment>
<sequence length="107" mass="12331">MDFKNLYALLNIKPTTSQSDIAKAMKQAAQQQTITLDDLKLCKQYLLNEDERNKYDERLFAMYPELLAPPPEAKPEPEREKTEEVKPLSPASPIQKKKAVFDIQLTH</sequence>
<feature type="region of interest" description="Disordered" evidence="1">
    <location>
        <begin position="67"/>
        <end position="93"/>
    </location>
</feature>
<evidence type="ECO:0008006" key="4">
    <source>
        <dbReference type="Google" id="ProtNLM"/>
    </source>
</evidence>
<dbReference type="SUPFAM" id="SSF46565">
    <property type="entry name" value="Chaperone J-domain"/>
    <property type="match status" value="1"/>
</dbReference>
<dbReference type="AlphaFoldDB" id="A0A2N9Y283"/>
<proteinExistence type="predicted"/>
<gene>
    <name evidence="2" type="ORF">BHC47_07535</name>
</gene>